<evidence type="ECO:0000313" key="3">
    <source>
        <dbReference type="Proteomes" id="UP001341840"/>
    </source>
</evidence>
<sequence>MEGEEPQKFREQKNNSRPSMGDGIFSLGGMEQVSKASSAGTRMEAVIIGLELTIQFILEKSIGPIEDMMFVTAEFMGEKK</sequence>
<keyword evidence="3" id="KW-1185">Reference proteome</keyword>
<accession>A0ABU6TQC4</accession>
<feature type="region of interest" description="Disordered" evidence="1">
    <location>
        <begin position="1"/>
        <end position="27"/>
    </location>
</feature>
<protein>
    <submittedName>
        <fullName evidence="2">Uncharacterized protein</fullName>
    </submittedName>
</protein>
<reference evidence="2 3" key="1">
    <citation type="journal article" date="2023" name="Plants (Basel)">
        <title>Bridging the Gap: Combining Genomics and Transcriptomics Approaches to Understand Stylosanthes scabra, an Orphan Legume from the Brazilian Caatinga.</title>
        <authorList>
            <person name="Ferreira-Neto J.R.C."/>
            <person name="da Silva M.D."/>
            <person name="Binneck E."/>
            <person name="de Melo N.F."/>
            <person name="da Silva R.H."/>
            <person name="de Melo A.L.T.M."/>
            <person name="Pandolfi V."/>
            <person name="Bustamante F.O."/>
            <person name="Brasileiro-Vidal A.C."/>
            <person name="Benko-Iseppon A.M."/>
        </authorList>
    </citation>
    <scope>NUCLEOTIDE SEQUENCE [LARGE SCALE GENOMIC DNA]</scope>
    <source>
        <tissue evidence="2">Leaves</tissue>
    </source>
</reference>
<name>A0ABU6TQC4_9FABA</name>
<proteinExistence type="predicted"/>
<organism evidence="2 3">
    <name type="scientific">Stylosanthes scabra</name>
    <dbReference type="NCBI Taxonomy" id="79078"/>
    <lineage>
        <taxon>Eukaryota</taxon>
        <taxon>Viridiplantae</taxon>
        <taxon>Streptophyta</taxon>
        <taxon>Embryophyta</taxon>
        <taxon>Tracheophyta</taxon>
        <taxon>Spermatophyta</taxon>
        <taxon>Magnoliopsida</taxon>
        <taxon>eudicotyledons</taxon>
        <taxon>Gunneridae</taxon>
        <taxon>Pentapetalae</taxon>
        <taxon>rosids</taxon>
        <taxon>fabids</taxon>
        <taxon>Fabales</taxon>
        <taxon>Fabaceae</taxon>
        <taxon>Papilionoideae</taxon>
        <taxon>50 kb inversion clade</taxon>
        <taxon>dalbergioids sensu lato</taxon>
        <taxon>Dalbergieae</taxon>
        <taxon>Pterocarpus clade</taxon>
        <taxon>Stylosanthes</taxon>
    </lineage>
</organism>
<dbReference type="EMBL" id="JASCZI010091694">
    <property type="protein sequence ID" value="MED6151012.1"/>
    <property type="molecule type" value="Genomic_DNA"/>
</dbReference>
<comment type="caution">
    <text evidence="2">The sequence shown here is derived from an EMBL/GenBank/DDBJ whole genome shotgun (WGS) entry which is preliminary data.</text>
</comment>
<gene>
    <name evidence="2" type="ORF">PIB30_078193</name>
</gene>
<dbReference type="Proteomes" id="UP001341840">
    <property type="component" value="Unassembled WGS sequence"/>
</dbReference>
<evidence type="ECO:0000313" key="2">
    <source>
        <dbReference type="EMBL" id="MED6151012.1"/>
    </source>
</evidence>
<feature type="compositionally biased region" description="Basic and acidic residues" evidence="1">
    <location>
        <begin position="1"/>
        <end position="14"/>
    </location>
</feature>
<evidence type="ECO:0000256" key="1">
    <source>
        <dbReference type="SAM" id="MobiDB-lite"/>
    </source>
</evidence>